<comment type="similarity">
    <text evidence="9">Belongs to the anthranilate phosphoribosyltransferase family.</text>
</comment>
<gene>
    <name evidence="9 12" type="primary">trpD</name>
    <name evidence="12" type="ORF">KTT_21050</name>
</gene>
<keyword evidence="4 9" id="KW-0808">Transferase</keyword>
<evidence type="ECO:0000259" key="11">
    <source>
        <dbReference type="Pfam" id="PF02885"/>
    </source>
</evidence>
<evidence type="ECO:0000256" key="7">
    <source>
        <dbReference type="ARBA" id="ARBA00052328"/>
    </source>
</evidence>
<dbReference type="GO" id="GO:0004048">
    <property type="term" value="F:anthranilate phosphoribosyltransferase activity"/>
    <property type="evidence" value="ECO:0007669"/>
    <property type="project" value="UniProtKB-UniRule"/>
</dbReference>
<dbReference type="UniPathway" id="UPA00035">
    <property type="reaction ID" value="UER00041"/>
</dbReference>
<name>A0A401ZZH5_9CHLR</name>
<dbReference type="Gene3D" id="1.20.970.10">
    <property type="entry name" value="Transferase, Pyrimidine Nucleoside Phosphorylase, Chain C"/>
    <property type="match status" value="1"/>
</dbReference>
<feature type="binding site" evidence="9">
    <location>
        <position position="116"/>
    </location>
    <ligand>
        <name>anthranilate</name>
        <dbReference type="ChEBI" id="CHEBI:16567"/>
        <label>1</label>
    </ligand>
</feature>
<dbReference type="Pfam" id="PF00591">
    <property type="entry name" value="Glycos_transf_3"/>
    <property type="match status" value="1"/>
</dbReference>
<feature type="binding site" evidence="9">
    <location>
        <begin position="95"/>
        <end position="98"/>
    </location>
    <ligand>
        <name>5-phospho-alpha-D-ribose 1-diphosphate</name>
        <dbReference type="ChEBI" id="CHEBI:58017"/>
    </ligand>
</feature>
<dbReference type="FunFam" id="3.40.1030.10:FF:000002">
    <property type="entry name" value="Anthranilate phosphoribosyltransferase"/>
    <property type="match status" value="1"/>
</dbReference>
<feature type="binding site" evidence="9">
    <location>
        <position position="85"/>
    </location>
    <ligand>
        <name>5-phospho-alpha-D-ribose 1-diphosphate</name>
        <dbReference type="ChEBI" id="CHEBI:58017"/>
    </ligand>
</feature>
<dbReference type="AlphaFoldDB" id="A0A401ZZH5"/>
<feature type="binding site" evidence="9">
    <location>
        <position position="125"/>
    </location>
    <ligand>
        <name>5-phospho-alpha-D-ribose 1-diphosphate</name>
        <dbReference type="ChEBI" id="CHEBI:58017"/>
    </ligand>
</feature>
<sequence>MIREAIAHIASGARLSTTEAAEAMEEIMTGSATPSQIGAFLTALRLRPGGETVDEITGLAQVMREKAVQVHLNADFATRALDTCGTGGDSAGTFNVSTAAGIVAAAAGAVVAKHGNRSATSKCGSADVLEALDYKIDLGPEQLAQSIEQTNFGFMFAPAYHPAMKYVGPTRREIGIRTVFNILGPLTNPAHTPYQVLGVADISHLHKMGEVLLHMGTRHALIVHGADGLDECSLSAPTHICEIRPGQELREYTITPEEVGLTRISDARSIQGGDPAHNASMLRELLSSYVAGPATEMICLNAGAALTACEITSSIKEGIQMASATLREGKARLKLAEIIESSQLLSK</sequence>
<evidence type="ECO:0000259" key="10">
    <source>
        <dbReference type="Pfam" id="PF00591"/>
    </source>
</evidence>
<comment type="caution">
    <text evidence="12">The sequence shown here is derived from an EMBL/GenBank/DDBJ whole genome shotgun (WGS) entry which is preliminary data.</text>
</comment>
<evidence type="ECO:0000313" key="12">
    <source>
        <dbReference type="EMBL" id="GCE12246.1"/>
    </source>
</evidence>
<reference evidence="13" key="1">
    <citation type="submission" date="2018-12" db="EMBL/GenBank/DDBJ databases">
        <title>Tengunoibacter tsumagoiensis gen. nov., sp. nov., Dictyobacter kobayashii sp. nov., D. alpinus sp. nov., and D. joshuensis sp. nov. and description of Dictyobacteraceae fam. nov. within the order Ktedonobacterales isolated from Tengu-no-mugimeshi.</title>
        <authorList>
            <person name="Wang C.M."/>
            <person name="Zheng Y."/>
            <person name="Sakai Y."/>
            <person name="Toyoda A."/>
            <person name="Minakuchi Y."/>
            <person name="Abe K."/>
            <person name="Yokota A."/>
            <person name="Yabe S."/>
        </authorList>
    </citation>
    <scope>NUCLEOTIDE SEQUENCE [LARGE SCALE GENOMIC DNA]</scope>
    <source>
        <strain evidence="13">Uno3</strain>
    </source>
</reference>
<dbReference type="InterPro" id="IPR005940">
    <property type="entry name" value="Anthranilate_Pribosyl_Tfrase"/>
</dbReference>
<feature type="binding site" evidence="9">
    <location>
        <begin position="88"/>
        <end position="89"/>
    </location>
    <ligand>
        <name>5-phospho-alpha-D-ribose 1-diphosphate</name>
        <dbReference type="ChEBI" id="CHEBI:58017"/>
    </ligand>
</feature>
<comment type="catalytic activity">
    <reaction evidence="7 9">
        <text>N-(5-phospho-beta-D-ribosyl)anthranilate + diphosphate = 5-phospho-alpha-D-ribose 1-diphosphate + anthranilate</text>
        <dbReference type="Rhea" id="RHEA:11768"/>
        <dbReference type="ChEBI" id="CHEBI:16567"/>
        <dbReference type="ChEBI" id="CHEBI:18277"/>
        <dbReference type="ChEBI" id="CHEBI:33019"/>
        <dbReference type="ChEBI" id="CHEBI:58017"/>
        <dbReference type="EC" id="2.4.2.18"/>
    </reaction>
</comment>
<proteinExistence type="inferred from homology"/>
<organism evidence="12 13">
    <name type="scientific">Tengunoibacter tsumagoiensis</name>
    <dbReference type="NCBI Taxonomy" id="2014871"/>
    <lineage>
        <taxon>Bacteria</taxon>
        <taxon>Bacillati</taxon>
        <taxon>Chloroflexota</taxon>
        <taxon>Ktedonobacteria</taxon>
        <taxon>Ktedonobacterales</taxon>
        <taxon>Dictyobacteraceae</taxon>
        <taxon>Tengunoibacter</taxon>
    </lineage>
</organism>
<comment type="function">
    <text evidence="9">Catalyzes the transfer of the phosphoribosyl group of 5-phosphorylribose-1-pyrophosphate (PRPP) to anthranilate to yield N-(5'-phosphoribosyl)-anthranilate (PRA).</text>
</comment>
<dbReference type="Pfam" id="PF02885">
    <property type="entry name" value="Glycos_trans_3N"/>
    <property type="match status" value="1"/>
</dbReference>
<dbReference type="InterPro" id="IPR017459">
    <property type="entry name" value="Glycosyl_Trfase_fam3_N_dom"/>
</dbReference>
<dbReference type="PANTHER" id="PTHR43285:SF2">
    <property type="entry name" value="ANTHRANILATE PHOSPHORIBOSYLTRANSFERASE"/>
    <property type="match status" value="1"/>
</dbReference>
<dbReference type="SUPFAM" id="SSF47648">
    <property type="entry name" value="Nucleoside phosphorylase/phosphoribosyltransferase N-terminal domain"/>
    <property type="match status" value="1"/>
</dbReference>
<dbReference type="RefSeq" id="WP_126579884.1">
    <property type="nucleotide sequence ID" value="NZ_BIFR01000001.1"/>
</dbReference>
<keyword evidence="5 9" id="KW-0822">Tryptophan biosynthesis</keyword>
<feature type="binding site" evidence="9">
    <location>
        <position position="231"/>
    </location>
    <ligand>
        <name>Mg(2+)</name>
        <dbReference type="ChEBI" id="CHEBI:18420"/>
        <label>1</label>
    </ligand>
</feature>
<dbReference type="OrthoDB" id="9806430at2"/>
<dbReference type="InterPro" id="IPR036320">
    <property type="entry name" value="Glycosyl_Trfase_fam3_N_dom_sf"/>
</dbReference>
<feature type="domain" description="Glycosyl transferase family 3 N-terminal" evidence="11">
    <location>
        <begin position="3"/>
        <end position="67"/>
    </location>
</feature>
<feature type="domain" description="Glycosyl transferase family 3" evidence="10">
    <location>
        <begin position="79"/>
        <end position="331"/>
    </location>
</feature>
<comment type="subunit">
    <text evidence="9">Homodimer.</text>
</comment>
<dbReference type="GO" id="GO:0000162">
    <property type="term" value="P:L-tryptophan biosynthetic process"/>
    <property type="evidence" value="ECO:0007669"/>
    <property type="project" value="UniProtKB-UniRule"/>
</dbReference>
<evidence type="ECO:0000256" key="4">
    <source>
        <dbReference type="ARBA" id="ARBA00022679"/>
    </source>
</evidence>
<keyword evidence="2 9" id="KW-0028">Amino-acid biosynthesis</keyword>
<dbReference type="GO" id="GO:0000287">
    <property type="term" value="F:magnesium ion binding"/>
    <property type="evidence" value="ECO:0007669"/>
    <property type="project" value="UniProtKB-UniRule"/>
</dbReference>
<feature type="binding site" evidence="9">
    <location>
        <position position="97"/>
    </location>
    <ligand>
        <name>Mg(2+)</name>
        <dbReference type="ChEBI" id="CHEBI:18420"/>
        <label>1</label>
    </ligand>
</feature>
<dbReference type="Gene3D" id="3.40.1030.10">
    <property type="entry name" value="Nucleoside phosphorylase/phosphoribosyltransferase catalytic domain"/>
    <property type="match status" value="1"/>
</dbReference>
<keyword evidence="6 9" id="KW-0057">Aromatic amino acid biosynthesis</keyword>
<dbReference type="EC" id="2.4.2.18" evidence="9"/>
<feature type="binding site" evidence="9">
    <location>
        <position position="171"/>
    </location>
    <ligand>
        <name>anthranilate</name>
        <dbReference type="ChEBI" id="CHEBI:16567"/>
        <label>2</label>
    </ligand>
</feature>
<dbReference type="GO" id="GO:0005829">
    <property type="term" value="C:cytosol"/>
    <property type="evidence" value="ECO:0007669"/>
    <property type="project" value="TreeGrafter"/>
</dbReference>
<feature type="binding site" evidence="9">
    <location>
        <position position="93"/>
    </location>
    <ligand>
        <name>5-phospho-alpha-D-ribose 1-diphosphate</name>
        <dbReference type="ChEBI" id="CHEBI:58017"/>
    </ligand>
</feature>
<protein>
    <recommendedName>
        <fullName evidence="9">Anthranilate phosphoribosyltransferase</fullName>
        <ecNumber evidence="9">2.4.2.18</ecNumber>
    </recommendedName>
</protein>
<evidence type="ECO:0000256" key="1">
    <source>
        <dbReference type="ARBA" id="ARBA00004907"/>
    </source>
</evidence>
<evidence type="ECO:0000256" key="8">
    <source>
        <dbReference type="ARBA" id="ARBA00061188"/>
    </source>
</evidence>
<feature type="binding site" evidence="9">
    <location>
        <position position="230"/>
    </location>
    <ligand>
        <name>Mg(2+)</name>
        <dbReference type="ChEBI" id="CHEBI:18420"/>
        <label>2</label>
    </ligand>
</feature>
<dbReference type="Proteomes" id="UP000287352">
    <property type="component" value="Unassembled WGS sequence"/>
</dbReference>
<dbReference type="NCBIfam" id="TIGR01245">
    <property type="entry name" value="trpD"/>
    <property type="match status" value="1"/>
</dbReference>
<dbReference type="PANTHER" id="PTHR43285">
    <property type="entry name" value="ANTHRANILATE PHOSPHORIBOSYLTRANSFERASE"/>
    <property type="match status" value="1"/>
</dbReference>
<feature type="binding site" evidence="9">
    <location>
        <position position="85"/>
    </location>
    <ligand>
        <name>anthranilate</name>
        <dbReference type="ChEBI" id="CHEBI:16567"/>
        <label>1</label>
    </ligand>
</feature>
<accession>A0A401ZZH5</accession>
<comment type="caution">
    <text evidence="9">Lacks conserved residue(s) required for the propagation of feature annotation.</text>
</comment>
<dbReference type="SUPFAM" id="SSF52418">
    <property type="entry name" value="Nucleoside phosphorylase/phosphoribosyltransferase catalytic domain"/>
    <property type="match status" value="1"/>
</dbReference>
<comment type="cofactor">
    <cofactor evidence="9">
        <name>Mg(2+)</name>
        <dbReference type="ChEBI" id="CHEBI:18420"/>
    </cofactor>
    <text evidence="9">Binds 2 magnesium ions per monomer.</text>
</comment>
<dbReference type="HAMAP" id="MF_00211">
    <property type="entry name" value="TrpD"/>
    <property type="match status" value="1"/>
</dbReference>
<evidence type="ECO:0000313" key="13">
    <source>
        <dbReference type="Proteomes" id="UP000287352"/>
    </source>
</evidence>
<evidence type="ECO:0000256" key="9">
    <source>
        <dbReference type="HAMAP-Rule" id="MF_00211"/>
    </source>
</evidence>
<feature type="binding site" evidence="9">
    <location>
        <begin position="113"/>
        <end position="121"/>
    </location>
    <ligand>
        <name>5-phospho-alpha-D-ribose 1-diphosphate</name>
        <dbReference type="ChEBI" id="CHEBI:58017"/>
    </ligand>
</feature>
<evidence type="ECO:0000256" key="5">
    <source>
        <dbReference type="ARBA" id="ARBA00022822"/>
    </source>
</evidence>
<dbReference type="EMBL" id="BIFR01000001">
    <property type="protein sequence ID" value="GCE12246.1"/>
    <property type="molecule type" value="Genomic_DNA"/>
</dbReference>
<evidence type="ECO:0000256" key="6">
    <source>
        <dbReference type="ARBA" id="ARBA00023141"/>
    </source>
</evidence>
<evidence type="ECO:0000256" key="3">
    <source>
        <dbReference type="ARBA" id="ARBA00022676"/>
    </source>
</evidence>
<keyword evidence="9" id="KW-0460">Magnesium</keyword>
<keyword evidence="9" id="KW-0479">Metal-binding</keyword>
<dbReference type="InterPro" id="IPR035902">
    <property type="entry name" value="Nuc_phospho_transferase"/>
</dbReference>
<keyword evidence="3 9" id="KW-0328">Glycosyltransferase</keyword>
<keyword evidence="13" id="KW-1185">Reference proteome</keyword>
<dbReference type="InterPro" id="IPR000312">
    <property type="entry name" value="Glycosyl_Trfase_fam3"/>
</dbReference>
<evidence type="ECO:0000256" key="2">
    <source>
        <dbReference type="ARBA" id="ARBA00022605"/>
    </source>
</evidence>
<feature type="binding site" evidence="9">
    <location>
        <position position="231"/>
    </location>
    <ligand>
        <name>Mg(2+)</name>
        <dbReference type="ChEBI" id="CHEBI:18420"/>
        <label>2</label>
    </ligand>
</feature>
<comment type="pathway">
    <text evidence="1 9">Amino-acid biosynthesis; L-tryptophan biosynthesis; L-tryptophan from chorismate: step 2/5.</text>
</comment>
<comment type="similarity">
    <text evidence="8">In the C-terminal section; belongs to the anthranilate phosphoribosyltransferase family.</text>
</comment>